<evidence type="ECO:0000313" key="3">
    <source>
        <dbReference type="Proteomes" id="UP000004160"/>
    </source>
</evidence>
<proteinExistence type="predicted"/>
<feature type="compositionally biased region" description="Low complexity" evidence="1">
    <location>
        <begin position="24"/>
        <end position="34"/>
    </location>
</feature>
<comment type="caution">
    <text evidence="2">The sequence shown here is derived from an EMBL/GenBank/DDBJ whole genome shotgun (WGS) entry which is preliminary data.</text>
</comment>
<name>F7KWP0_9FUSO</name>
<dbReference type="Proteomes" id="UP000004160">
    <property type="component" value="Unassembled WGS sequence"/>
</dbReference>
<accession>F7KWP0</accession>
<dbReference type="EMBL" id="ACUO01000001">
    <property type="protein sequence ID" value="EGN67557.1"/>
    <property type="molecule type" value="Genomic_DNA"/>
</dbReference>
<feature type="region of interest" description="Disordered" evidence="1">
    <location>
        <begin position="24"/>
        <end position="44"/>
    </location>
</feature>
<organism evidence="2 3">
    <name type="scientific">Fusobacterium animalis 11_3_2</name>
    <dbReference type="NCBI Taxonomy" id="457403"/>
    <lineage>
        <taxon>Bacteria</taxon>
        <taxon>Fusobacteriati</taxon>
        <taxon>Fusobacteriota</taxon>
        <taxon>Fusobacteriia</taxon>
        <taxon>Fusobacteriales</taxon>
        <taxon>Fusobacteriaceae</taxon>
        <taxon>Fusobacterium</taxon>
    </lineage>
</organism>
<evidence type="ECO:0000256" key="1">
    <source>
        <dbReference type="SAM" id="MobiDB-lite"/>
    </source>
</evidence>
<sequence length="79" mass="8524">MPLSAFNQIGGKVTDNIQNLTIESKQNTSNTTGNTKGGSIGFAPNGIPSSISANYSQTNGERKYVDTPTTLFTWRKNEI</sequence>
<dbReference type="PATRIC" id="fig|457403.8.peg.11"/>
<keyword evidence="3" id="KW-1185">Reference proteome</keyword>
<evidence type="ECO:0000313" key="2">
    <source>
        <dbReference type="EMBL" id="EGN67557.1"/>
    </source>
</evidence>
<dbReference type="HOGENOM" id="CLU_2601007_0_0_0"/>
<gene>
    <name evidence="2" type="ORF">HMPREF0401_00011</name>
</gene>
<reference evidence="2" key="1">
    <citation type="submission" date="2011-05" db="EMBL/GenBank/DDBJ databases">
        <title>The Genome Sequence of Fusobacterium sp. 11_3_2.</title>
        <authorList>
            <consortium name="The Broad Institute Genome Sequencing Platform"/>
            <person name="Earl A."/>
            <person name="Ward D."/>
            <person name="Feldgarden M."/>
            <person name="Gevers D."/>
            <person name="Sibley C.D."/>
            <person name="White A.P."/>
            <person name="Crowley S."/>
            <person name="Surette M."/>
            <person name="Strauss J.C."/>
            <person name="Ambrose C.E."/>
            <person name="Allen-Vercoe E."/>
            <person name="Young S.K."/>
            <person name="Zeng Q."/>
            <person name="Gargeya S."/>
            <person name="Fitzgerald M."/>
            <person name="Haas B."/>
            <person name="Abouelleil A."/>
            <person name="Alvarado L."/>
            <person name="Arachchi H.M."/>
            <person name="Berlin A."/>
            <person name="Brown A."/>
            <person name="Chapman S.B."/>
            <person name="Chen Z."/>
            <person name="Dunbar C."/>
            <person name="Freedman E."/>
            <person name="Gearin G."/>
            <person name="Gellesch M."/>
            <person name="Goldberg J."/>
            <person name="Griggs A."/>
            <person name="Gujja S."/>
            <person name="Heiman D."/>
            <person name="Howarth C."/>
            <person name="Larson L."/>
            <person name="Lui A."/>
            <person name="MacDonald P.J.P."/>
            <person name="Mehta T."/>
            <person name="Montmayeur A."/>
            <person name="Murphy C."/>
            <person name="Neiman D."/>
            <person name="Pearson M."/>
            <person name="Priest M."/>
            <person name="Roberts A."/>
            <person name="Saif S."/>
            <person name="Shea T."/>
            <person name="Shenoy N."/>
            <person name="Sisk P."/>
            <person name="Stolte C."/>
            <person name="Sykes S."/>
            <person name="Wortman J."/>
            <person name="Nusbaum C."/>
            <person name="Birren B."/>
        </authorList>
    </citation>
    <scope>NUCLEOTIDE SEQUENCE [LARGE SCALE GENOMIC DNA]</scope>
    <source>
        <strain evidence="2">11_3_2</strain>
    </source>
</reference>
<protein>
    <submittedName>
        <fullName evidence="2">Hemolysin</fullName>
    </submittedName>
</protein>
<dbReference type="AlphaFoldDB" id="F7KWP0"/>